<keyword evidence="2" id="KW-1185">Reference proteome</keyword>
<dbReference type="AlphaFoldDB" id="A0A1I7WWJ1"/>
<protein>
    <submittedName>
        <fullName evidence="3">Uncharacterized protein</fullName>
    </submittedName>
</protein>
<evidence type="ECO:0000313" key="2">
    <source>
        <dbReference type="Proteomes" id="UP000095283"/>
    </source>
</evidence>
<dbReference type="WBParaSite" id="Hba_09515">
    <property type="protein sequence ID" value="Hba_09515"/>
    <property type="gene ID" value="Hba_09515"/>
</dbReference>
<sequence length="21" mass="2549">MFYTRSRTDKEDLEQAESLND</sequence>
<name>A0A1I7WWJ1_HETBA</name>
<feature type="compositionally biased region" description="Acidic residues" evidence="1">
    <location>
        <begin position="11"/>
        <end position="21"/>
    </location>
</feature>
<proteinExistence type="predicted"/>
<reference evidence="3" key="1">
    <citation type="submission" date="2016-11" db="UniProtKB">
        <authorList>
            <consortium name="WormBaseParasite"/>
        </authorList>
    </citation>
    <scope>IDENTIFICATION</scope>
</reference>
<accession>A0A1I7WWJ1</accession>
<feature type="region of interest" description="Disordered" evidence="1">
    <location>
        <begin position="1"/>
        <end position="21"/>
    </location>
</feature>
<organism evidence="2 3">
    <name type="scientific">Heterorhabditis bacteriophora</name>
    <name type="common">Entomopathogenic nematode worm</name>
    <dbReference type="NCBI Taxonomy" id="37862"/>
    <lineage>
        <taxon>Eukaryota</taxon>
        <taxon>Metazoa</taxon>
        <taxon>Ecdysozoa</taxon>
        <taxon>Nematoda</taxon>
        <taxon>Chromadorea</taxon>
        <taxon>Rhabditida</taxon>
        <taxon>Rhabditina</taxon>
        <taxon>Rhabditomorpha</taxon>
        <taxon>Strongyloidea</taxon>
        <taxon>Heterorhabditidae</taxon>
        <taxon>Heterorhabditis</taxon>
    </lineage>
</organism>
<evidence type="ECO:0000256" key="1">
    <source>
        <dbReference type="SAM" id="MobiDB-lite"/>
    </source>
</evidence>
<dbReference type="Proteomes" id="UP000095283">
    <property type="component" value="Unplaced"/>
</dbReference>
<evidence type="ECO:0000313" key="3">
    <source>
        <dbReference type="WBParaSite" id="Hba_09515"/>
    </source>
</evidence>
<feature type="compositionally biased region" description="Basic and acidic residues" evidence="1">
    <location>
        <begin position="1"/>
        <end position="10"/>
    </location>
</feature>